<proteinExistence type="predicted"/>
<gene>
    <name evidence="1" type="ORF">DSPE1174_LOCUS3205</name>
</gene>
<name>A0A7S2AU87_9STRA</name>
<protein>
    <submittedName>
        <fullName evidence="1">Uncharacterized protein</fullName>
    </submittedName>
</protein>
<accession>A0A7S2AU87</accession>
<organism evidence="1">
    <name type="scientific">Octactis speculum</name>
    <dbReference type="NCBI Taxonomy" id="3111310"/>
    <lineage>
        <taxon>Eukaryota</taxon>
        <taxon>Sar</taxon>
        <taxon>Stramenopiles</taxon>
        <taxon>Ochrophyta</taxon>
        <taxon>Dictyochophyceae</taxon>
        <taxon>Dictyochales</taxon>
        <taxon>Dictyochaceae</taxon>
        <taxon>Octactis</taxon>
    </lineage>
</organism>
<evidence type="ECO:0000313" key="1">
    <source>
        <dbReference type="EMBL" id="CAD9377406.1"/>
    </source>
</evidence>
<sequence length="464" mass="52505">MRISGATLLEDEEIAYCLEEIRVVVIFKTCEILRWIDEGLTTSELLCQNMTSLNTLYSEYREIGGMPLQELIDNLPRLDLLETMVVDRKQLLLNDTVMDGPSRYIPIRLNEPAESSSVEVIGNTTGTAQWSFMTAIGLNWPFRIAQGNKAANLIMDHVIDDLFEVAVEVAEHNLSHGALQLTEDSQYDNLIDECAASISQDAVLGQMIYTMLRSNAEVDCSHLLNSNGASSERYGTPAKKCNDKNSYGDSLVYWSRSLTRCKLMPNTPRDWSDLQVRNYTKLIQEGIIVRVHRIPENKTWTKVDLQDDSEVSRIMRFRNVMVLSEDEKKIEFYTTDENFTLEKSFSTSEIECVCWGACTKNLQASLLCLGRKMHCFDSDAHAKRCFSLIGADQLFDIEVLPFSYDREEEILAAQKVSLAIAKTIHRVSSNRVSSNLGPLERQSKLVCPSTFIEEMLERGVISTA</sequence>
<dbReference type="AlphaFoldDB" id="A0A7S2AU87"/>
<dbReference type="EMBL" id="HBGS01006104">
    <property type="protein sequence ID" value="CAD9377406.1"/>
    <property type="molecule type" value="Transcribed_RNA"/>
</dbReference>
<reference evidence="1" key="1">
    <citation type="submission" date="2021-01" db="EMBL/GenBank/DDBJ databases">
        <authorList>
            <person name="Corre E."/>
            <person name="Pelletier E."/>
            <person name="Niang G."/>
            <person name="Scheremetjew M."/>
            <person name="Finn R."/>
            <person name="Kale V."/>
            <person name="Holt S."/>
            <person name="Cochrane G."/>
            <person name="Meng A."/>
            <person name="Brown T."/>
            <person name="Cohen L."/>
        </authorList>
    </citation>
    <scope>NUCLEOTIDE SEQUENCE</scope>
    <source>
        <strain evidence="1">CCMP1381</strain>
    </source>
</reference>